<dbReference type="InterPro" id="IPR029045">
    <property type="entry name" value="ClpP/crotonase-like_dom_sf"/>
</dbReference>
<protein>
    <recommendedName>
        <fullName evidence="4">ATP-dependent Clp protease proteolytic subunit</fullName>
    </recommendedName>
</protein>
<proteinExistence type="inferred from homology"/>
<dbReference type="GO" id="GO:0004252">
    <property type="term" value="F:serine-type endopeptidase activity"/>
    <property type="evidence" value="ECO:0007669"/>
    <property type="project" value="InterPro"/>
</dbReference>
<dbReference type="Proteomes" id="UP001085076">
    <property type="component" value="Miscellaneous, Linkage group lg07"/>
</dbReference>
<evidence type="ECO:0008006" key="4">
    <source>
        <dbReference type="Google" id="ProtNLM"/>
    </source>
</evidence>
<dbReference type="Pfam" id="PF00574">
    <property type="entry name" value="CLP_protease"/>
    <property type="match status" value="1"/>
</dbReference>
<dbReference type="SUPFAM" id="SSF52096">
    <property type="entry name" value="ClpP/crotonase"/>
    <property type="match status" value="1"/>
</dbReference>
<gene>
    <name evidence="2" type="ORF">J5N97_025191</name>
</gene>
<dbReference type="AlphaFoldDB" id="A0A9D5C894"/>
<dbReference type="GO" id="GO:0009536">
    <property type="term" value="C:plastid"/>
    <property type="evidence" value="ECO:0007669"/>
    <property type="project" value="UniProtKB-ARBA"/>
</dbReference>
<reference evidence="2" key="2">
    <citation type="journal article" date="2022" name="Hortic Res">
        <title>The genome of Dioscorea zingiberensis sheds light on the biosynthesis, origin and evolution of the medicinally important diosgenin saponins.</title>
        <authorList>
            <person name="Li Y."/>
            <person name="Tan C."/>
            <person name="Li Z."/>
            <person name="Guo J."/>
            <person name="Li S."/>
            <person name="Chen X."/>
            <person name="Wang C."/>
            <person name="Dai X."/>
            <person name="Yang H."/>
            <person name="Song W."/>
            <person name="Hou L."/>
            <person name="Xu J."/>
            <person name="Tong Z."/>
            <person name="Xu A."/>
            <person name="Yuan X."/>
            <person name="Wang W."/>
            <person name="Yang Q."/>
            <person name="Chen L."/>
            <person name="Sun Z."/>
            <person name="Wang K."/>
            <person name="Pan B."/>
            <person name="Chen J."/>
            <person name="Bao Y."/>
            <person name="Liu F."/>
            <person name="Qi X."/>
            <person name="Gang D.R."/>
            <person name="Wen J."/>
            <person name="Li J."/>
        </authorList>
    </citation>
    <scope>NUCLEOTIDE SEQUENCE</scope>
    <source>
        <strain evidence="2">Dzin_1.0</strain>
    </source>
</reference>
<dbReference type="PANTHER" id="PTHR10381">
    <property type="entry name" value="ATP-DEPENDENT CLP PROTEASE PROTEOLYTIC SUBUNIT"/>
    <property type="match status" value="1"/>
</dbReference>
<dbReference type="CDD" id="cd07017">
    <property type="entry name" value="S14_ClpP_2"/>
    <property type="match status" value="1"/>
</dbReference>
<evidence type="ECO:0000313" key="2">
    <source>
        <dbReference type="EMBL" id="KAJ0968274.1"/>
    </source>
</evidence>
<reference evidence="2" key="1">
    <citation type="submission" date="2021-03" db="EMBL/GenBank/DDBJ databases">
        <authorList>
            <person name="Li Z."/>
            <person name="Yang C."/>
        </authorList>
    </citation>
    <scope>NUCLEOTIDE SEQUENCE</scope>
    <source>
        <strain evidence="2">Dzin_1.0</strain>
        <tissue evidence="2">Leaf</tissue>
    </source>
</reference>
<dbReference type="Gene3D" id="3.90.226.10">
    <property type="entry name" value="2-enoyl-CoA Hydratase, Chain A, domain 1"/>
    <property type="match status" value="1"/>
</dbReference>
<dbReference type="EMBL" id="JAGGNH010000007">
    <property type="protein sequence ID" value="KAJ0968274.1"/>
    <property type="molecule type" value="Genomic_DNA"/>
</dbReference>
<name>A0A9D5C894_9LILI</name>
<accession>A0A9D5C894</accession>
<dbReference type="GO" id="GO:0009368">
    <property type="term" value="C:endopeptidase Clp complex"/>
    <property type="evidence" value="ECO:0007669"/>
    <property type="project" value="TreeGrafter"/>
</dbReference>
<evidence type="ECO:0000256" key="1">
    <source>
        <dbReference type="ARBA" id="ARBA00007039"/>
    </source>
</evidence>
<comment type="similarity">
    <text evidence="1">Belongs to the peptidase S14 family.</text>
</comment>
<dbReference type="GO" id="GO:0006515">
    <property type="term" value="P:protein quality control for misfolded or incompletely synthesized proteins"/>
    <property type="evidence" value="ECO:0007669"/>
    <property type="project" value="TreeGrafter"/>
</dbReference>
<comment type="caution">
    <text evidence="2">The sequence shown here is derived from an EMBL/GenBank/DDBJ whole genome shotgun (WGS) entry which is preliminary data.</text>
</comment>
<organism evidence="2 3">
    <name type="scientific">Dioscorea zingiberensis</name>
    <dbReference type="NCBI Taxonomy" id="325984"/>
    <lineage>
        <taxon>Eukaryota</taxon>
        <taxon>Viridiplantae</taxon>
        <taxon>Streptophyta</taxon>
        <taxon>Embryophyta</taxon>
        <taxon>Tracheophyta</taxon>
        <taxon>Spermatophyta</taxon>
        <taxon>Magnoliopsida</taxon>
        <taxon>Liliopsida</taxon>
        <taxon>Dioscoreales</taxon>
        <taxon>Dioscoreaceae</taxon>
        <taxon>Dioscorea</taxon>
    </lineage>
</organism>
<dbReference type="OrthoDB" id="786459at2759"/>
<evidence type="ECO:0000313" key="3">
    <source>
        <dbReference type="Proteomes" id="UP001085076"/>
    </source>
</evidence>
<dbReference type="InterPro" id="IPR023562">
    <property type="entry name" value="ClpP/TepA"/>
</dbReference>
<keyword evidence="3" id="KW-1185">Reference proteome</keyword>
<dbReference type="GO" id="GO:0051117">
    <property type="term" value="F:ATPase binding"/>
    <property type="evidence" value="ECO:0007669"/>
    <property type="project" value="TreeGrafter"/>
</dbReference>
<dbReference type="GO" id="GO:0004176">
    <property type="term" value="F:ATP-dependent peptidase activity"/>
    <property type="evidence" value="ECO:0007669"/>
    <property type="project" value="InterPro"/>
</dbReference>
<dbReference type="PANTHER" id="PTHR10381:SF47">
    <property type="entry name" value="ATP-DEPENDENT CLP PROTEASE PROTEOLYTIC SUBUNIT-RELATED PROTEIN 4, CHLOROPLASTIC"/>
    <property type="match status" value="1"/>
</dbReference>
<dbReference type="InterPro" id="IPR001907">
    <property type="entry name" value="ClpP"/>
</dbReference>
<sequence length="229" mass="24835">MLSRNPYALAFASRPSRTRSYNGAPFRTSLASATSSLLSSGAALLVSSPARRSTHRSSDLLHLVPVESVALSPCLLLSLQGGEKLGYETEAFAIYDYLGRSSSALAAGAKGNRAALPSPTIMIKAGQASDVDLARKEIKNVKKELVALYSKHMGKSLEQIEEDIRRPKYFSPSEAVEYGIIDKVNGKQCGVAPSKDSDTLFLGNISQNMDKEHLKETTEEAMELRILRT</sequence>